<reference evidence="4" key="1">
    <citation type="journal article" date="2019" name="Int. J. Syst. Evol. Microbiol.">
        <title>The Global Catalogue of Microorganisms (GCM) 10K type strain sequencing project: providing services to taxonomists for standard genome sequencing and annotation.</title>
        <authorList>
            <consortium name="The Broad Institute Genomics Platform"/>
            <consortium name="The Broad Institute Genome Sequencing Center for Infectious Disease"/>
            <person name="Wu L."/>
            <person name="Ma J."/>
        </authorList>
    </citation>
    <scope>NUCLEOTIDE SEQUENCE [LARGE SCALE GENOMIC DNA]</scope>
    <source>
        <strain evidence="4">JCM 18303</strain>
    </source>
</reference>
<comment type="subcellular location">
    <subcellularLocation>
        <location evidence="1">Membrane</location>
    </subcellularLocation>
</comment>
<gene>
    <name evidence="3" type="ORF">GCM10023321_11850</name>
</gene>
<protein>
    <recommendedName>
        <fullName evidence="5">Mce-associated membrane protein</fullName>
    </recommendedName>
</protein>
<evidence type="ECO:0000256" key="2">
    <source>
        <dbReference type="ARBA" id="ARBA00023136"/>
    </source>
</evidence>
<name>A0ABP9PM51_9PSEU</name>
<proteinExistence type="predicted"/>
<comment type="caution">
    <text evidence="3">The sequence shown here is derived from an EMBL/GenBank/DDBJ whole genome shotgun (WGS) entry which is preliminary data.</text>
</comment>
<evidence type="ECO:0000313" key="4">
    <source>
        <dbReference type="Proteomes" id="UP001428817"/>
    </source>
</evidence>
<keyword evidence="2" id="KW-0472">Membrane</keyword>
<sequence>MRTRWLGGALGLVLVAALVAGGILLHSVLDYRADNARRDAILTVARNVAQTSYSLDYEAFPQQVSQIVAETTGNYRKGLIDSTDGLRYILTQGKVKSSCTITAAGIERADENTATVLLSITARITNTEIQVPQVRHYRVAIGLLRQGSRWLVQSNDVIA</sequence>
<dbReference type="PANTHER" id="PTHR37042">
    <property type="entry name" value="OUTER MEMBRANE PROTEIN RV1973"/>
    <property type="match status" value="1"/>
</dbReference>
<evidence type="ECO:0008006" key="5">
    <source>
        <dbReference type="Google" id="ProtNLM"/>
    </source>
</evidence>
<evidence type="ECO:0000256" key="1">
    <source>
        <dbReference type="ARBA" id="ARBA00004370"/>
    </source>
</evidence>
<organism evidence="3 4">
    <name type="scientific">Pseudonocardia eucalypti</name>
    <dbReference type="NCBI Taxonomy" id="648755"/>
    <lineage>
        <taxon>Bacteria</taxon>
        <taxon>Bacillati</taxon>
        <taxon>Actinomycetota</taxon>
        <taxon>Actinomycetes</taxon>
        <taxon>Pseudonocardiales</taxon>
        <taxon>Pseudonocardiaceae</taxon>
        <taxon>Pseudonocardia</taxon>
    </lineage>
</organism>
<dbReference type="EMBL" id="BAABJP010000004">
    <property type="protein sequence ID" value="GAA5148889.1"/>
    <property type="molecule type" value="Genomic_DNA"/>
</dbReference>
<accession>A0ABP9PM51</accession>
<dbReference type="Proteomes" id="UP001428817">
    <property type="component" value="Unassembled WGS sequence"/>
</dbReference>
<dbReference type="RefSeq" id="WP_185062752.1">
    <property type="nucleotide sequence ID" value="NZ_BAABJP010000004.1"/>
</dbReference>
<evidence type="ECO:0000313" key="3">
    <source>
        <dbReference type="EMBL" id="GAA5148889.1"/>
    </source>
</evidence>
<keyword evidence="4" id="KW-1185">Reference proteome</keyword>
<dbReference type="PANTHER" id="PTHR37042:SF4">
    <property type="entry name" value="OUTER MEMBRANE PROTEIN RV1973"/>
    <property type="match status" value="1"/>
</dbReference>